<dbReference type="PROSITE" id="PS51347">
    <property type="entry name" value="PHOSPHOTRIESTERASE_2"/>
    <property type="match status" value="1"/>
</dbReference>
<feature type="binding site" evidence="4">
    <location>
        <position position="263"/>
    </location>
    <ligand>
        <name>Zn(2+)</name>
        <dbReference type="ChEBI" id="CHEBI:29105"/>
        <label>1</label>
    </ligand>
</feature>
<dbReference type="PANTHER" id="PTHR10819:SF3">
    <property type="entry name" value="PHOSPHOTRIESTERASE-RELATED PROTEIN"/>
    <property type="match status" value="1"/>
</dbReference>
<feature type="binding site" evidence="4">
    <location>
        <position position="206"/>
    </location>
    <ligand>
        <name>Zn(2+)</name>
        <dbReference type="ChEBI" id="CHEBI:29105"/>
        <label>2</label>
    </ligand>
</feature>
<dbReference type="RefSeq" id="WP_182545231.1">
    <property type="nucleotide sequence ID" value="NZ_JACGWZ010000004.1"/>
</dbReference>
<sequence length="324" mass="36097">MTEVPTVGGGVDSTRMGRVLMHEHVFVLSEEFRQNYPEHWDEQQRVSDAVDKLTALKSRGIDTIVDPTVIGLGRYIPRIQRIDERVDINIIPATGVYTYNDVPMFLHFRGPGTLFDGPEPMVEMFTRDITDGIAGTGVRAAFLKCAIDAPGMTPGVERVMRAVARTHRLTGVPITLHTNVGNRSGLAAQQLLASEGVDLGRVVVGHSGDSTDLEYLTRLADAGSLLGMDRFGLDVLQSFERRVDTVAELVRRGYTDSLVLAHDASCYIDWFPDEEQQRVAPNWHYTHISDDVLPALRQRGVSEEQITTMLVDNPRRYFENVGAY</sequence>
<dbReference type="PANTHER" id="PTHR10819">
    <property type="entry name" value="PHOSPHOTRIESTERASE-RELATED"/>
    <property type="match status" value="1"/>
</dbReference>
<dbReference type="AlphaFoldDB" id="A0A839DYQ5"/>
<accession>A0A839DYQ5</accession>
<dbReference type="Gene3D" id="3.20.20.140">
    <property type="entry name" value="Metal-dependent hydrolases"/>
    <property type="match status" value="1"/>
</dbReference>
<feature type="binding site" evidence="4">
    <location>
        <position position="22"/>
    </location>
    <ligand>
        <name>Zn(2+)</name>
        <dbReference type="ChEBI" id="CHEBI:29105"/>
        <label>1</label>
    </ligand>
</feature>
<evidence type="ECO:0000256" key="1">
    <source>
        <dbReference type="ARBA" id="ARBA00022723"/>
    </source>
</evidence>
<comment type="similarity">
    <text evidence="5">Belongs to the metallo-dependent hydrolases superfamily. Phosphotriesterase family.</text>
</comment>
<keyword evidence="7" id="KW-1185">Reference proteome</keyword>
<dbReference type="InterPro" id="IPR001559">
    <property type="entry name" value="Phosphotriesterase"/>
</dbReference>
<feature type="binding site" description="via carbamate group" evidence="4">
    <location>
        <position position="144"/>
    </location>
    <ligand>
        <name>Zn(2+)</name>
        <dbReference type="ChEBI" id="CHEBI:29105"/>
        <label>2</label>
    </ligand>
</feature>
<feature type="binding site" evidence="4">
    <location>
        <position position="177"/>
    </location>
    <ligand>
        <name>Zn(2+)</name>
        <dbReference type="ChEBI" id="CHEBI:29105"/>
        <label>2</label>
    </ligand>
</feature>
<dbReference type="GO" id="GO:0016787">
    <property type="term" value="F:hydrolase activity"/>
    <property type="evidence" value="ECO:0007669"/>
    <property type="project" value="UniProtKB-KW"/>
</dbReference>
<name>A0A839DYQ5_9PSEU</name>
<dbReference type="Pfam" id="PF02126">
    <property type="entry name" value="PTE"/>
    <property type="match status" value="1"/>
</dbReference>
<evidence type="ECO:0000313" key="6">
    <source>
        <dbReference type="EMBL" id="MBA8826000.1"/>
    </source>
</evidence>
<feature type="binding site" description="via carbamate group" evidence="4">
    <location>
        <position position="144"/>
    </location>
    <ligand>
        <name>Zn(2+)</name>
        <dbReference type="ChEBI" id="CHEBI:29105"/>
        <label>1</label>
    </ligand>
</feature>
<dbReference type="GO" id="GO:0008270">
    <property type="term" value="F:zinc ion binding"/>
    <property type="evidence" value="ECO:0007669"/>
    <property type="project" value="InterPro"/>
</dbReference>
<dbReference type="InterPro" id="IPR032466">
    <property type="entry name" value="Metal_Hydrolase"/>
</dbReference>
<dbReference type="Proteomes" id="UP000569329">
    <property type="component" value="Unassembled WGS sequence"/>
</dbReference>
<evidence type="ECO:0000313" key="7">
    <source>
        <dbReference type="Proteomes" id="UP000569329"/>
    </source>
</evidence>
<evidence type="ECO:0000256" key="4">
    <source>
        <dbReference type="PIRSR" id="PIRSR601559-51"/>
    </source>
</evidence>
<evidence type="ECO:0000256" key="5">
    <source>
        <dbReference type="PROSITE-ProRule" id="PRU00679"/>
    </source>
</evidence>
<protein>
    <submittedName>
        <fullName evidence="6">Phosphotriesterase-related protein</fullName>
    </submittedName>
</protein>
<comment type="cofactor">
    <cofactor evidence="4">
        <name>a divalent metal cation</name>
        <dbReference type="ChEBI" id="CHEBI:60240"/>
    </cofactor>
    <text evidence="4">Binds 2 divalent metal cations per subunit.</text>
</comment>
<organism evidence="6 7">
    <name type="scientific">Halosaccharopolyspora lacisalsi</name>
    <dbReference type="NCBI Taxonomy" id="1000566"/>
    <lineage>
        <taxon>Bacteria</taxon>
        <taxon>Bacillati</taxon>
        <taxon>Actinomycetota</taxon>
        <taxon>Actinomycetes</taxon>
        <taxon>Pseudonocardiales</taxon>
        <taxon>Pseudonocardiaceae</taxon>
        <taxon>Halosaccharopolyspora</taxon>
    </lineage>
</organism>
<dbReference type="EMBL" id="JACGWZ010000004">
    <property type="protein sequence ID" value="MBA8826000.1"/>
    <property type="molecule type" value="Genomic_DNA"/>
</dbReference>
<feature type="modified residue" description="N6-carboxylysine" evidence="3 5">
    <location>
        <position position="144"/>
    </location>
</feature>
<keyword evidence="1 4" id="KW-0479">Metal-binding</keyword>
<reference evidence="6 7" key="1">
    <citation type="submission" date="2020-07" db="EMBL/GenBank/DDBJ databases">
        <title>Sequencing the genomes of 1000 actinobacteria strains.</title>
        <authorList>
            <person name="Klenk H.-P."/>
        </authorList>
    </citation>
    <scope>NUCLEOTIDE SEQUENCE [LARGE SCALE GENOMIC DNA]</scope>
    <source>
        <strain evidence="6 7">DSM 45975</strain>
    </source>
</reference>
<gene>
    <name evidence="6" type="ORF">FHX42_003366</name>
</gene>
<evidence type="ECO:0000256" key="2">
    <source>
        <dbReference type="ARBA" id="ARBA00022801"/>
    </source>
</evidence>
<comment type="caution">
    <text evidence="6">The sequence shown here is derived from an EMBL/GenBank/DDBJ whole genome shotgun (WGS) entry which is preliminary data.</text>
</comment>
<proteinExistence type="inferred from homology"/>
<dbReference type="SUPFAM" id="SSF51556">
    <property type="entry name" value="Metallo-dependent hydrolases"/>
    <property type="match status" value="1"/>
</dbReference>
<keyword evidence="2" id="KW-0378">Hydrolase</keyword>
<evidence type="ECO:0000256" key="3">
    <source>
        <dbReference type="PIRSR" id="PIRSR601559-50"/>
    </source>
</evidence>
<feature type="binding site" evidence="4">
    <location>
        <position position="24"/>
    </location>
    <ligand>
        <name>Zn(2+)</name>
        <dbReference type="ChEBI" id="CHEBI:29105"/>
        <label>1</label>
    </ligand>
</feature>